<dbReference type="AlphaFoldDB" id="A0A139H994"/>
<keyword evidence="7" id="KW-1185">Reference proteome</keyword>
<evidence type="ECO:0000313" key="6">
    <source>
        <dbReference type="EMBL" id="KXS99007.1"/>
    </source>
</evidence>
<dbReference type="PANTHER" id="PTHR47178:SF3">
    <property type="entry name" value="FAD-BINDING DOMAIN-CONTAINING PROTEIN"/>
    <property type="match status" value="1"/>
</dbReference>
<keyword evidence="2" id="KW-0285">Flavoprotein</keyword>
<dbReference type="EMBL" id="LFZN01000101">
    <property type="protein sequence ID" value="KXS99007.1"/>
    <property type="molecule type" value="Genomic_DNA"/>
</dbReference>
<dbReference type="SUPFAM" id="SSF51905">
    <property type="entry name" value="FAD/NAD(P)-binding domain"/>
    <property type="match status" value="1"/>
</dbReference>
<evidence type="ECO:0000256" key="3">
    <source>
        <dbReference type="ARBA" id="ARBA00022827"/>
    </source>
</evidence>
<reference evidence="6 7" key="1">
    <citation type="submission" date="2015-07" db="EMBL/GenBank/DDBJ databases">
        <title>Comparative genomics of the Sigatoka disease complex on banana suggests a link between parallel evolutionary changes in Pseudocercospora fijiensis and Pseudocercospora eumusae and increased virulence on the banana host.</title>
        <authorList>
            <person name="Chang T.-C."/>
            <person name="Salvucci A."/>
            <person name="Crous P.W."/>
            <person name="Stergiopoulos I."/>
        </authorList>
    </citation>
    <scope>NUCLEOTIDE SEQUENCE [LARGE SCALE GENOMIC DNA]</scope>
    <source>
        <strain evidence="6 7">CBS 114824</strain>
    </source>
</reference>
<dbReference type="GO" id="GO:0004497">
    <property type="term" value="F:monooxygenase activity"/>
    <property type="evidence" value="ECO:0007669"/>
    <property type="project" value="UniProtKB-KW"/>
</dbReference>
<evidence type="ECO:0000256" key="4">
    <source>
        <dbReference type="ARBA" id="ARBA00023002"/>
    </source>
</evidence>
<evidence type="ECO:0000313" key="7">
    <source>
        <dbReference type="Proteomes" id="UP000070133"/>
    </source>
</evidence>
<dbReference type="STRING" id="321146.A0A139H994"/>
<keyword evidence="3" id="KW-0274">FAD</keyword>
<evidence type="ECO:0000256" key="5">
    <source>
        <dbReference type="ARBA" id="ARBA00023033"/>
    </source>
</evidence>
<comment type="caution">
    <text evidence="6">The sequence shown here is derived from an EMBL/GenBank/DDBJ whole genome shotgun (WGS) entry which is preliminary data.</text>
</comment>
<dbReference type="Gene3D" id="3.50.50.60">
    <property type="entry name" value="FAD/NAD(P)-binding domain"/>
    <property type="match status" value="1"/>
</dbReference>
<protein>
    <recommendedName>
        <fullName evidence="8">FAD-binding domain-containing protein</fullName>
    </recommendedName>
</protein>
<keyword evidence="4" id="KW-0560">Oxidoreductase</keyword>
<dbReference type="Proteomes" id="UP000070133">
    <property type="component" value="Unassembled WGS sequence"/>
</dbReference>
<accession>A0A139H994</accession>
<evidence type="ECO:0000256" key="2">
    <source>
        <dbReference type="ARBA" id="ARBA00022630"/>
    </source>
</evidence>
<name>A0A139H994_9PEZI</name>
<proteinExistence type="predicted"/>
<dbReference type="PANTHER" id="PTHR47178">
    <property type="entry name" value="MONOOXYGENASE, FAD-BINDING"/>
    <property type="match status" value="1"/>
</dbReference>
<comment type="cofactor">
    <cofactor evidence="1">
        <name>FAD</name>
        <dbReference type="ChEBI" id="CHEBI:57692"/>
    </cofactor>
</comment>
<evidence type="ECO:0008006" key="8">
    <source>
        <dbReference type="Google" id="ProtNLM"/>
    </source>
</evidence>
<sequence length="101" mass="10941">MTSTSDAKIIIIGAGATGLALAQGLKKSCIAFDAYERAPSPASKRNWCFGIHWGFDALKHLVPDHFLDTLDAARVDPHIDSQDESLYRLPLYDAAGVTEVP</sequence>
<dbReference type="InterPro" id="IPR036188">
    <property type="entry name" value="FAD/NAD-bd_sf"/>
</dbReference>
<dbReference type="OrthoDB" id="47494at2759"/>
<evidence type="ECO:0000256" key="1">
    <source>
        <dbReference type="ARBA" id="ARBA00001974"/>
    </source>
</evidence>
<keyword evidence="5" id="KW-0503">Monooxygenase</keyword>
<gene>
    <name evidence="6" type="ORF">AC578_6159</name>
</gene>
<organism evidence="6 7">
    <name type="scientific">Pseudocercospora eumusae</name>
    <dbReference type="NCBI Taxonomy" id="321146"/>
    <lineage>
        <taxon>Eukaryota</taxon>
        <taxon>Fungi</taxon>
        <taxon>Dikarya</taxon>
        <taxon>Ascomycota</taxon>
        <taxon>Pezizomycotina</taxon>
        <taxon>Dothideomycetes</taxon>
        <taxon>Dothideomycetidae</taxon>
        <taxon>Mycosphaerellales</taxon>
        <taxon>Mycosphaerellaceae</taxon>
        <taxon>Pseudocercospora</taxon>
    </lineage>
</organism>